<evidence type="ECO:0000256" key="4">
    <source>
        <dbReference type="ARBA" id="ARBA00022692"/>
    </source>
</evidence>
<dbReference type="EC" id="2.5.1.145" evidence="7"/>
<dbReference type="PANTHER" id="PTHR30589">
    <property type="entry name" value="PROLIPOPROTEIN DIACYLGLYCERYL TRANSFERASE"/>
    <property type="match status" value="1"/>
</dbReference>
<feature type="transmembrane region" description="Helical" evidence="7">
    <location>
        <begin position="242"/>
        <end position="262"/>
    </location>
</feature>
<dbReference type="Pfam" id="PF01790">
    <property type="entry name" value="LGT"/>
    <property type="match status" value="1"/>
</dbReference>
<sequence>MLLSQIVWDMSPTIIKIGSFEVRWYGLLFAMGFLIGFQIMSRIFKIEHKSEDDLDKLLLTMILSIVLGARIGHYVFYEGQHFAENPGGFIWDMLIPPYSGLASHGAAFGVLIGLFIFKNRNKSYDYLWLTDRIVIVSALGGAFIRFGNFMNSEIVGKASDLPWAVIFKKNFEFEQVPRHPAQLYESISCLILFVIIYALYNKWKDKTPRGSLTGIFFIWIFTLRFFYEFLKENQEAFEDNMTLNMGQILSIPVVLFGIYVLIKSFKRSSLAQ</sequence>
<comment type="catalytic activity">
    <reaction evidence="7">
        <text>L-cysteinyl-[prolipoprotein] + a 1,2-diacyl-sn-glycero-3-phospho-(1'-sn-glycerol) = an S-1,2-diacyl-sn-glyceryl-L-cysteinyl-[prolipoprotein] + sn-glycerol 1-phosphate + H(+)</text>
        <dbReference type="Rhea" id="RHEA:56712"/>
        <dbReference type="Rhea" id="RHEA-COMP:14679"/>
        <dbReference type="Rhea" id="RHEA-COMP:14680"/>
        <dbReference type="ChEBI" id="CHEBI:15378"/>
        <dbReference type="ChEBI" id="CHEBI:29950"/>
        <dbReference type="ChEBI" id="CHEBI:57685"/>
        <dbReference type="ChEBI" id="CHEBI:64716"/>
        <dbReference type="ChEBI" id="CHEBI:140658"/>
        <dbReference type="EC" id="2.5.1.145"/>
    </reaction>
</comment>
<evidence type="ECO:0000256" key="6">
    <source>
        <dbReference type="ARBA" id="ARBA00023136"/>
    </source>
</evidence>
<reference evidence="9" key="1">
    <citation type="journal article" date="2019" name="Int. J. Syst. Evol. Microbiol.">
        <title>The Global Catalogue of Microorganisms (GCM) 10K type strain sequencing project: providing services to taxonomists for standard genome sequencing and annotation.</title>
        <authorList>
            <consortium name="The Broad Institute Genomics Platform"/>
            <consortium name="The Broad Institute Genome Sequencing Center for Infectious Disease"/>
            <person name="Wu L."/>
            <person name="Ma J."/>
        </authorList>
    </citation>
    <scope>NUCLEOTIDE SEQUENCE [LARGE SCALE GENOMIC DNA]</scope>
    <source>
        <strain evidence="9">CECT 7956</strain>
    </source>
</reference>
<protein>
    <recommendedName>
        <fullName evidence="7">Phosphatidylglycerol--prolipoprotein diacylglyceryl transferase</fullName>
        <ecNumber evidence="7">2.5.1.145</ecNumber>
    </recommendedName>
</protein>
<dbReference type="PANTHER" id="PTHR30589:SF0">
    <property type="entry name" value="PHOSPHATIDYLGLYCEROL--PROLIPOPROTEIN DIACYLGLYCERYL TRANSFERASE"/>
    <property type="match status" value="1"/>
</dbReference>
<feature type="binding site" evidence="7">
    <location>
        <position position="145"/>
    </location>
    <ligand>
        <name>a 1,2-diacyl-sn-glycero-3-phospho-(1'-sn-glycerol)</name>
        <dbReference type="ChEBI" id="CHEBI:64716"/>
    </ligand>
</feature>
<comment type="pathway">
    <text evidence="7">Protein modification; lipoprotein biosynthesis (diacylglyceryl transfer).</text>
</comment>
<dbReference type="InterPro" id="IPR001640">
    <property type="entry name" value="Lgt"/>
</dbReference>
<keyword evidence="5 7" id="KW-1133">Transmembrane helix</keyword>
<keyword evidence="6 7" id="KW-0472">Membrane</keyword>
<comment type="similarity">
    <text evidence="1 7">Belongs to the Lgt family.</text>
</comment>
<evidence type="ECO:0000313" key="9">
    <source>
        <dbReference type="Proteomes" id="UP001595616"/>
    </source>
</evidence>
<feature type="transmembrane region" description="Helical" evidence="7">
    <location>
        <begin position="129"/>
        <end position="147"/>
    </location>
</feature>
<evidence type="ECO:0000256" key="1">
    <source>
        <dbReference type="ARBA" id="ARBA00007150"/>
    </source>
</evidence>
<evidence type="ECO:0000256" key="5">
    <source>
        <dbReference type="ARBA" id="ARBA00022989"/>
    </source>
</evidence>
<evidence type="ECO:0000256" key="3">
    <source>
        <dbReference type="ARBA" id="ARBA00022679"/>
    </source>
</evidence>
<keyword evidence="4 7" id="KW-0812">Transmembrane</keyword>
<organism evidence="8 9">
    <name type="scientific">Lacihabitans lacunae</name>
    <dbReference type="NCBI Taxonomy" id="1028214"/>
    <lineage>
        <taxon>Bacteria</taxon>
        <taxon>Pseudomonadati</taxon>
        <taxon>Bacteroidota</taxon>
        <taxon>Cytophagia</taxon>
        <taxon>Cytophagales</taxon>
        <taxon>Leadbetterellaceae</taxon>
        <taxon>Lacihabitans</taxon>
    </lineage>
</organism>
<evidence type="ECO:0000313" key="8">
    <source>
        <dbReference type="EMBL" id="MFC3812406.1"/>
    </source>
</evidence>
<comment type="caution">
    <text evidence="8">The sequence shown here is derived from an EMBL/GenBank/DDBJ whole genome shotgun (WGS) entry which is preliminary data.</text>
</comment>
<dbReference type="EMBL" id="JBHRYQ010000001">
    <property type="protein sequence ID" value="MFC3812406.1"/>
    <property type="molecule type" value="Genomic_DNA"/>
</dbReference>
<feature type="transmembrane region" description="Helical" evidence="7">
    <location>
        <begin position="97"/>
        <end position="117"/>
    </location>
</feature>
<dbReference type="PROSITE" id="PS01311">
    <property type="entry name" value="LGT"/>
    <property type="match status" value="1"/>
</dbReference>
<dbReference type="HAMAP" id="MF_01147">
    <property type="entry name" value="Lgt"/>
    <property type="match status" value="1"/>
</dbReference>
<comment type="subcellular location">
    <subcellularLocation>
        <location evidence="7">Cell membrane</location>
        <topology evidence="7">Multi-pass membrane protein</topology>
    </subcellularLocation>
</comment>
<accession>A0ABV7Z2C3</accession>
<feature type="transmembrane region" description="Helical" evidence="7">
    <location>
        <begin position="212"/>
        <end position="230"/>
    </location>
</feature>
<feature type="transmembrane region" description="Helical" evidence="7">
    <location>
        <begin position="24"/>
        <end position="44"/>
    </location>
</feature>
<evidence type="ECO:0000256" key="7">
    <source>
        <dbReference type="HAMAP-Rule" id="MF_01147"/>
    </source>
</evidence>
<keyword evidence="2 7" id="KW-1003">Cell membrane</keyword>
<dbReference type="RefSeq" id="WP_379839278.1">
    <property type="nucleotide sequence ID" value="NZ_JBHRYQ010000001.1"/>
</dbReference>
<keyword evidence="9" id="KW-1185">Reference proteome</keyword>
<comment type="function">
    <text evidence="7">Catalyzes the transfer of the diacylglyceryl group from phosphatidylglycerol to the sulfhydryl group of the N-terminal cysteine of a prolipoprotein, the first step in the formation of mature lipoproteins.</text>
</comment>
<name>A0ABV7Z2C3_9BACT</name>
<gene>
    <name evidence="7 8" type="primary">lgt</name>
    <name evidence="8" type="ORF">ACFOOI_17230</name>
</gene>
<dbReference type="NCBIfam" id="TIGR00544">
    <property type="entry name" value="lgt"/>
    <property type="match status" value="1"/>
</dbReference>
<evidence type="ECO:0000256" key="2">
    <source>
        <dbReference type="ARBA" id="ARBA00022475"/>
    </source>
</evidence>
<keyword evidence="3 7" id="KW-0808">Transferase</keyword>
<feature type="transmembrane region" description="Helical" evidence="7">
    <location>
        <begin position="56"/>
        <end position="77"/>
    </location>
</feature>
<feature type="transmembrane region" description="Helical" evidence="7">
    <location>
        <begin position="181"/>
        <end position="200"/>
    </location>
</feature>
<proteinExistence type="inferred from homology"/>
<dbReference type="GO" id="GO:0008961">
    <property type="term" value="F:phosphatidylglycerol-prolipoprotein diacylglyceryl transferase activity"/>
    <property type="evidence" value="ECO:0007669"/>
    <property type="project" value="UniProtKB-EC"/>
</dbReference>
<dbReference type="Proteomes" id="UP001595616">
    <property type="component" value="Unassembled WGS sequence"/>
</dbReference>